<dbReference type="InterPro" id="IPR033551">
    <property type="entry name" value="DRC7/lobo"/>
</dbReference>
<keyword evidence="3" id="KW-1185">Reference proteome</keyword>
<feature type="domain" description="Dynein regulatory complex subunit 7 MORN" evidence="1">
    <location>
        <begin position="324"/>
        <end position="582"/>
    </location>
</feature>
<evidence type="ECO:0000259" key="1">
    <source>
        <dbReference type="Pfam" id="PF24667"/>
    </source>
</evidence>
<protein>
    <recommendedName>
        <fullName evidence="1">Dynein regulatory complex subunit 7 MORN domain-containing protein</fullName>
    </recommendedName>
</protein>
<dbReference type="InterPro" id="IPR056291">
    <property type="entry name" value="MORN_DRC7"/>
</dbReference>
<dbReference type="EMBL" id="HG810773">
    <property type="protein sequence ID" value="CDO65574.1"/>
    <property type="molecule type" value="Genomic_DNA"/>
</dbReference>
<reference evidence="2" key="2">
    <citation type="submission" date="2014-05" db="EMBL/GenBank/DDBJ databases">
        <title>The genome sequences of chimpanzee malaria parasites reveal the path to human adaptation.</title>
        <authorList>
            <person name="Otto T.D."/>
            <person name="Rayner J.C."/>
            <person name="Boehme U."/>
            <person name="Pain A."/>
            <person name="Spottiswoode N."/>
            <person name="Sanders M."/>
            <person name="Quail M."/>
            <person name="Ollomo B."/>
            <person name="Renaud F."/>
            <person name="Thomas A.W."/>
            <person name="Prugnolle F."/>
            <person name="Conway D.J."/>
            <person name="Newbold C."/>
            <person name="Berriman M."/>
        </authorList>
    </citation>
    <scope>NUCLEOTIDE SEQUENCE [LARGE SCALE GENOMIC DNA]</scope>
    <source>
        <strain evidence="2">CDC</strain>
    </source>
</reference>
<dbReference type="AlphaFoldDB" id="A0A060S147"/>
<reference evidence="2" key="1">
    <citation type="submission" date="2014-01" db="EMBL/GenBank/DDBJ databases">
        <authorList>
            <person name="Aslett M."/>
        </authorList>
    </citation>
    <scope>NUCLEOTIDE SEQUENCE</scope>
    <source>
        <strain evidence="2">CDC</strain>
    </source>
</reference>
<dbReference type="GO" id="GO:0031514">
    <property type="term" value="C:motile cilium"/>
    <property type="evidence" value="ECO:0007669"/>
    <property type="project" value="TreeGrafter"/>
</dbReference>
<sequence length="690" mass="84080">MKNKNKLKRCLDYLKNNKEEIIENYNNTLPSTKENVLLNYLKILKKKLQEKYDIQFCEFFFDEYGIKKNLCSSIIQIYFPFDKGNNYKEIYSLIKNYFTYEILLQRKIKTLLLPNVSLIFDWKIADCADLASIVVSSLRTKNYEAYVVCGEAPFSICSKNDKKNICDFNLKEFKQSKREKEYIKDIKHKKKKYEIILNVNKELLKKNKFQDEKIICENDFYIHMWILIKKSLDLKKDVFIEMSSGREYEIYDCPYKSIFYLWNEKNIYININKTGDIQTLMSQIKNNEYFVPAFYEEIKNKSLTPIIENKFYVIRKDRFLLKYPQGSNIIFYKNCKKDDYGEFLQHDGLISMHTHYENEYYTSVDYIFKLYKHRRDRKTAKIYIPQNFKTIEYYDDCSHEFLKKLEQRMGFYSWFTFYLNRHDGLIYYFEIKDYKLMEYFINRNDNVIYRSVKLSQKIPTIYKLQLFNGKEYYVTKITVKYINKHVDNGVKKKVFLIPERKIIFVFYNNYNKISNTCEVYDKCIRYNEDIEEDEEVLIYKKHAIYKHYINHDDAVEKNMLYLLKEEVTFFEDIKYMYQNVICAIMKEKEDINKMEGEYQYMANNITNLSEIIYHDNEKINFFNKSLMEDNLNIYNFYKNYPWNDYLEISMKNDFFMSKNKMLQIENAPQEIDYVNSYQKIKKSNEINKST</sequence>
<dbReference type="Proteomes" id="UP000027581">
    <property type="component" value="Unassembled WGS sequence"/>
</dbReference>
<proteinExistence type="predicted"/>
<name>A0A060S147_PLARE</name>
<dbReference type="PhylomeDB" id="A0A060S147"/>
<dbReference type="VEuPathDB" id="PlasmoDB:PRCDC_1229200"/>
<dbReference type="PANTHER" id="PTHR35249:SF2">
    <property type="entry name" value="DYNEIN REGULATORY COMPLEX SUBUNIT 7"/>
    <property type="match status" value="1"/>
</dbReference>
<dbReference type="Pfam" id="PF24667">
    <property type="entry name" value="MORN_DRC7"/>
    <property type="match status" value="1"/>
</dbReference>
<evidence type="ECO:0000313" key="3">
    <source>
        <dbReference type="Proteomes" id="UP000027581"/>
    </source>
</evidence>
<organism evidence="2 3">
    <name type="scientific">Plasmodium reichenowi</name>
    <dbReference type="NCBI Taxonomy" id="5854"/>
    <lineage>
        <taxon>Eukaryota</taxon>
        <taxon>Sar</taxon>
        <taxon>Alveolata</taxon>
        <taxon>Apicomplexa</taxon>
        <taxon>Aconoidasida</taxon>
        <taxon>Haemosporida</taxon>
        <taxon>Plasmodiidae</taxon>
        <taxon>Plasmodium</taxon>
        <taxon>Plasmodium (Laverania)</taxon>
    </lineage>
</organism>
<accession>A0A060S147</accession>
<evidence type="ECO:0000313" key="2">
    <source>
        <dbReference type="EMBL" id="CDO65574.1"/>
    </source>
</evidence>
<gene>
    <name evidence="2" type="ORF">PRCDC_1229200.1</name>
</gene>
<dbReference type="VEuPathDB" id="PlasmoDB:PRG01_1233200"/>
<dbReference type="GO" id="GO:0048870">
    <property type="term" value="P:cell motility"/>
    <property type="evidence" value="ECO:0007669"/>
    <property type="project" value="TreeGrafter"/>
</dbReference>
<dbReference type="PANTHER" id="PTHR35249">
    <property type="entry name" value="DYNEIN REGULATORY COMPLEX SUBUNIT 7"/>
    <property type="match status" value="1"/>
</dbReference>